<keyword evidence="2 7" id="KW-0812">Transmembrane</keyword>
<dbReference type="OrthoDB" id="5283415at2759"/>
<name>A0A1G4B4G7_9PEZI</name>
<evidence type="ECO:0000256" key="1">
    <source>
        <dbReference type="ARBA" id="ARBA00004141"/>
    </source>
</evidence>
<dbReference type="Pfam" id="PF20684">
    <property type="entry name" value="Fung_rhodopsin"/>
    <property type="match status" value="1"/>
</dbReference>
<evidence type="ECO:0000313" key="9">
    <source>
        <dbReference type="EMBL" id="OHE96294.1"/>
    </source>
</evidence>
<organism evidence="9 10">
    <name type="scientific">Colletotrichum orchidophilum</name>
    <dbReference type="NCBI Taxonomy" id="1209926"/>
    <lineage>
        <taxon>Eukaryota</taxon>
        <taxon>Fungi</taxon>
        <taxon>Dikarya</taxon>
        <taxon>Ascomycota</taxon>
        <taxon>Pezizomycotina</taxon>
        <taxon>Sordariomycetes</taxon>
        <taxon>Hypocreomycetidae</taxon>
        <taxon>Glomerellales</taxon>
        <taxon>Glomerellaceae</taxon>
        <taxon>Colletotrichum</taxon>
    </lineage>
</organism>
<evidence type="ECO:0000256" key="6">
    <source>
        <dbReference type="SAM" id="MobiDB-lite"/>
    </source>
</evidence>
<dbReference type="GO" id="GO:0016020">
    <property type="term" value="C:membrane"/>
    <property type="evidence" value="ECO:0007669"/>
    <property type="project" value="UniProtKB-SubCell"/>
</dbReference>
<feature type="transmembrane region" description="Helical" evidence="7">
    <location>
        <begin position="225"/>
        <end position="250"/>
    </location>
</feature>
<dbReference type="PANTHER" id="PTHR33048:SF47">
    <property type="entry name" value="INTEGRAL MEMBRANE PROTEIN-RELATED"/>
    <property type="match status" value="1"/>
</dbReference>
<evidence type="ECO:0000256" key="2">
    <source>
        <dbReference type="ARBA" id="ARBA00022692"/>
    </source>
</evidence>
<comment type="subcellular location">
    <subcellularLocation>
        <location evidence="1">Membrane</location>
        <topology evidence="1">Multi-pass membrane protein</topology>
    </subcellularLocation>
</comment>
<feature type="transmembrane region" description="Helical" evidence="7">
    <location>
        <begin position="143"/>
        <end position="163"/>
    </location>
</feature>
<dbReference type="RefSeq" id="XP_022473454.1">
    <property type="nucleotide sequence ID" value="XM_022619997.1"/>
</dbReference>
<feature type="transmembrane region" description="Helical" evidence="7">
    <location>
        <begin position="339"/>
        <end position="364"/>
    </location>
</feature>
<dbReference type="InterPro" id="IPR052337">
    <property type="entry name" value="SAT4-like"/>
</dbReference>
<dbReference type="InterPro" id="IPR049326">
    <property type="entry name" value="Rhodopsin_dom_fungi"/>
</dbReference>
<comment type="similarity">
    <text evidence="5">Belongs to the SAT4 family.</text>
</comment>
<reference evidence="9 10" key="1">
    <citation type="submission" date="2016-09" db="EMBL/GenBank/DDBJ databases">
        <authorList>
            <person name="Capua I."/>
            <person name="De Benedictis P."/>
            <person name="Joannis T."/>
            <person name="Lombin L.H."/>
            <person name="Cattoli G."/>
        </authorList>
    </citation>
    <scope>NUCLEOTIDE SEQUENCE [LARGE SCALE GENOMIC DNA]</scope>
    <source>
        <strain evidence="9 10">IMI 309357</strain>
    </source>
</reference>
<proteinExistence type="inferred from homology"/>
<feature type="domain" description="Rhodopsin" evidence="8">
    <location>
        <begin position="124"/>
        <end position="368"/>
    </location>
</feature>
<protein>
    <recommendedName>
        <fullName evidence="8">Rhodopsin domain-containing protein</fullName>
    </recommendedName>
</protein>
<comment type="caution">
    <text evidence="9">The sequence shown here is derived from an EMBL/GenBank/DDBJ whole genome shotgun (WGS) entry which is preliminary data.</text>
</comment>
<evidence type="ECO:0000256" key="3">
    <source>
        <dbReference type="ARBA" id="ARBA00022989"/>
    </source>
</evidence>
<accession>A0A1G4B4G7</accession>
<feature type="transmembrane region" description="Helical" evidence="7">
    <location>
        <begin position="111"/>
        <end position="131"/>
    </location>
</feature>
<keyword evidence="4 7" id="KW-0472">Membrane</keyword>
<feature type="transmembrane region" description="Helical" evidence="7">
    <location>
        <begin position="270"/>
        <end position="295"/>
    </location>
</feature>
<sequence length="468" mass="52895">MSCLELRICVIRSRLQLGCNLHYCAARRGQEHKAFGGEHIVVRDLSKSAEDAHLSFPHDTFSQIVNFSSVTITMLGDSEASAAVAAGRVPPEISLAYLEETRDGPSMNASIFMFAVTLVIVNGRAFSRLFLRKSFGIDDTLAVISMAMFIAFVPLCLILINIGSGRHFEFIQFVMTQEILEETEVLDFTAHLIYTSALFVCRFSGLAFYYRVCGVHSRFLVAIKAAALFLIAGYITQMLLIVFHCLPVTALWPYEWQSQFNQFKCLPWGFVYGINSAVSLLCDFVLFGIPVAMLWMLEMTRKRKIQLACILLPGIFVVAISVARLILVINGQWQPDQSWIYSPLLATEVAEIGATLVALSIPGFRPLAEELFNRVVARLKLWFPKLFNRCRRNSTVYPDLWYETPPWQQHPTPMTGDFKVKDIESVIGLELKEIQNPENDAQPSKGKARPESTNIWMFEDPVKEKDRI</sequence>
<gene>
    <name evidence="9" type="ORF">CORC01_08366</name>
</gene>
<dbReference type="AlphaFoldDB" id="A0A1G4B4G7"/>
<evidence type="ECO:0000256" key="7">
    <source>
        <dbReference type="SAM" id="Phobius"/>
    </source>
</evidence>
<feature type="transmembrane region" description="Helical" evidence="7">
    <location>
        <begin position="192"/>
        <end position="213"/>
    </location>
</feature>
<evidence type="ECO:0000313" key="10">
    <source>
        <dbReference type="Proteomes" id="UP000176998"/>
    </source>
</evidence>
<dbReference type="PANTHER" id="PTHR33048">
    <property type="entry name" value="PTH11-LIKE INTEGRAL MEMBRANE PROTEIN (AFU_ORTHOLOGUE AFUA_5G11245)"/>
    <property type="match status" value="1"/>
</dbReference>
<dbReference type="EMBL" id="MJBS01000071">
    <property type="protein sequence ID" value="OHE96294.1"/>
    <property type="molecule type" value="Genomic_DNA"/>
</dbReference>
<keyword evidence="10" id="KW-1185">Reference proteome</keyword>
<evidence type="ECO:0000256" key="4">
    <source>
        <dbReference type="ARBA" id="ARBA00023136"/>
    </source>
</evidence>
<evidence type="ECO:0000259" key="8">
    <source>
        <dbReference type="Pfam" id="PF20684"/>
    </source>
</evidence>
<feature type="region of interest" description="Disordered" evidence="6">
    <location>
        <begin position="433"/>
        <end position="468"/>
    </location>
</feature>
<dbReference type="Proteomes" id="UP000176998">
    <property type="component" value="Unassembled WGS sequence"/>
</dbReference>
<feature type="transmembrane region" description="Helical" evidence="7">
    <location>
        <begin position="307"/>
        <end position="327"/>
    </location>
</feature>
<evidence type="ECO:0000256" key="5">
    <source>
        <dbReference type="ARBA" id="ARBA00038359"/>
    </source>
</evidence>
<dbReference type="GeneID" id="34561507"/>
<keyword evidence="3 7" id="KW-1133">Transmembrane helix</keyword>